<dbReference type="GO" id="GO:0043565">
    <property type="term" value="F:sequence-specific DNA binding"/>
    <property type="evidence" value="ECO:0007669"/>
    <property type="project" value="InterPro"/>
</dbReference>
<dbReference type="SMART" id="SM00344">
    <property type="entry name" value="HTH_ASNC"/>
    <property type="match status" value="1"/>
</dbReference>
<dbReference type="Pfam" id="PF01037">
    <property type="entry name" value="AsnC_trans_reg"/>
    <property type="match status" value="1"/>
</dbReference>
<dbReference type="PANTHER" id="PTHR30154">
    <property type="entry name" value="LEUCINE-RESPONSIVE REGULATORY PROTEIN"/>
    <property type="match status" value="1"/>
</dbReference>
<dbReference type="Gene3D" id="3.30.70.920">
    <property type="match status" value="1"/>
</dbReference>
<evidence type="ECO:0000313" key="6">
    <source>
        <dbReference type="Proteomes" id="UP000285970"/>
    </source>
</evidence>
<dbReference type="OrthoDB" id="4411089at2"/>
<keyword evidence="3" id="KW-0804">Transcription</keyword>
<dbReference type="InterPro" id="IPR036390">
    <property type="entry name" value="WH_DNA-bd_sf"/>
</dbReference>
<name>A0A3S3L3A8_9MICO</name>
<dbReference type="Pfam" id="PF13412">
    <property type="entry name" value="HTH_24"/>
    <property type="match status" value="1"/>
</dbReference>
<dbReference type="InterPro" id="IPR000485">
    <property type="entry name" value="AsnC-type_HTH_dom"/>
</dbReference>
<dbReference type="InterPro" id="IPR011008">
    <property type="entry name" value="Dimeric_a/b-barrel"/>
</dbReference>
<dbReference type="InterPro" id="IPR036388">
    <property type="entry name" value="WH-like_DNA-bd_sf"/>
</dbReference>
<dbReference type="EMBL" id="RBZY01000001">
    <property type="protein sequence ID" value="RWR23339.1"/>
    <property type="molecule type" value="Genomic_DNA"/>
</dbReference>
<accession>A0A3S3L3A8</accession>
<reference evidence="5 6" key="1">
    <citation type="journal article" date="2018" name="Front. Microbiol.">
        <title>Novel Insights Into Bacterial Dimethylsulfoniopropionate Catabolism in the East China Sea.</title>
        <authorList>
            <person name="Liu J."/>
            <person name="Liu J."/>
            <person name="Zhang S.H."/>
            <person name="Liang J."/>
            <person name="Lin H."/>
            <person name="Song D."/>
            <person name="Yang G.P."/>
            <person name="Todd J.D."/>
            <person name="Zhang X.H."/>
        </authorList>
    </citation>
    <scope>NUCLEOTIDE SEQUENCE [LARGE SCALE GENOMIC DNA]</scope>
    <source>
        <strain evidence="5 6">ZYFD042</strain>
    </source>
</reference>
<gene>
    <name evidence="5" type="ORF">D8Y23_00080</name>
</gene>
<dbReference type="GO" id="GO:0005829">
    <property type="term" value="C:cytosol"/>
    <property type="evidence" value="ECO:0007669"/>
    <property type="project" value="TreeGrafter"/>
</dbReference>
<organism evidence="5 6">
    <name type="scientific">Microbacterium enclense</name>
    <dbReference type="NCBI Taxonomy" id="993073"/>
    <lineage>
        <taxon>Bacteria</taxon>
        <taxon>Bacillati</taxon>
        <taxon>Actinomycetota</taxon>
        <taxon>Actinomycetes</taxon>
        <taxon>Micrococcales</taxon>
        <taxon>Microbacteriaceae</taxon>
        <taxon>Microbacterium</taxon>
    </lineage>
</organism>
<dbReference type="Gene3D" id="1.10.10.10">
    <property type="entry name" value="Winged helix-like DNA-binding domain superfamily/Winged helix DNA-binding domain"/>
    <property type="match status" value="1"/>
</dbReference>
<evidence type="ECO:0000313" key="5">
    <source>
        <dbReference type="EMBL" id="RWR23339.1"/>
    </source>
</evidence>
<dbReference type="InterPro" id="IPR019887">
    <property type="entry name" value="Tscrpt_reg_AsnC/Lrp_C"/>
</dbReference>
<dbReference type="GO" id="GO:0043200">
    <property type="term" value="P:response to amino acid"/>
    <property type="evidence" value="ECO:0007669"/>
    <property type="project" value="TreeGrafter"/>
</dbReference>
<comment type="caution">
    <text evidence="5">The sequence shown here is derived from an EMBL/GenBank/DDBJ whole genome shotgun (WGS) entry which is preliminary data.</text>
</comment>
<proteinExistence type="predicted"/>
<evidence type="ECO:0000256" key="1">
    <source>
        <dbReference type="ARBA" id="ARBA00023015"/>
    </source>
</evidence>
<dbReference type="RefSeq" id="WP_128216140.1">
    <property type="nucleotide sequence ID" value="NZ_RBZY01000001.1"/>
</dbReference>
<feature type="domain" description="HTH asnC-type" evidence="4">
    <location>
        <begin position="9"/>
        <end position="67"/>
    </location>
</feature>
<protein>
    <submittedName>
        <fullName evidence="5">Lrp/AsnC family transcriptional regulator</fullName>
    </submittedName>
</protein>
<sequence>MPDDDLHPLDVRIIELLSADARTTNAALADALGVAASTAHARVRALLDRGLITGFHAAVDQARLGRGLQAIVGVTLRPGQRHESIRAFAQEVRRHPDVIQLFFLGGADDFLVHIAVDDSSAVRRFVVDQLSARHSVASTRTSIIFEYHRNALAADFA</sequence>
<evidence type="ECO:0000256" key="3">
    <source>
        <dbReference type="ARBA" id="ARBA00023163"/>
    </source>
</evidence>
<dbReference type="SUPFAM" id="SSF46785">
    <property type="entry name" value="Winged helix' DNA-binding domain"/>
    <property type="match status" value="1"/>
</dbReference>
<dbReference type="PROSITE" id="PS50956">
    <property type="entry name" value="HTH_ASNC_2"/>
    <property type="match status" value="1"/>
</dbReference>
<keyword evidence="2" id="KW-0238">DNA-binding</keyword>
<dbReference type="Proteomes" id="UP000285970">
    <property type="component" value="Unassembled WGS sequence"/>
</dbReference>
<keyword evidence="1" id="KW-0805">Transcription regulation</keyword>
<dbReference type="SUPFAM" id="SSF54909">
    <property type="entry name" value="Dimeric alpha+beta barrel"/>
    <property type="match status" value="1"/>
</dbReference>
<evidence type="ECO:0000256" key="2">
    <source>
        <dbReference type="ARBA" id="ARBA00023125"/>
    </source>
</evidence>
<dbReference type="PRINTS" id="PR00033">
    <property type="entry name" value="HTHASNC"/>
</dbReference>
<dbReference type="InterPro" id="IPR019888">
    <property type="entry name" value="Tscrpt_reg_AsnC-like"/>
</dbReference>
<dbReference type="PANTHER" id="PTHR30154:SF54">
    <property type="entry name" value="POSSIBLE TRANSCRIPTIONAL REGULATORY PROTEIN (PROBABLY LRP_ASNC-FAMILY)"/>
    <property type="match status" value="1"/>
</dbReference>
<dbReference type="AlphaFoldDB" id="A0A3S3L3A8"/>
<evidence type="ECO:0000259" key="4">
    <source>
        <dbReference type="PROSITE" id="PS50956"/>
    </source>
</evidence>